<protein>
    <submittedName>
        <fullName evidence="2">Beta-hydroxyacyl-(Acyl-carrier-protein) dehydratase FabA/FabZ</fullName>
    </submittedName>
</protein>
<organism evidence="2 3">
    <name type="scientific">Desulfonatronospira thiodismutans ASO3-1</name>
    <dbReference type="NCBI Taxonomy" id="555779"/>
    <lineage>
        <taxon>Bacteria</taxon>
        <taxon>Pseudomonadati</taxon>
        <taxon>Thermodesulfobacteriota</taxon>
        <taxon>Desulfovibrionia</taxon>
        <taxon>Desulfovibrionales</taxon>
        <taxon>Desulfonatronovibrionaceae</taxon>
        <taxon>Desulfonatronospira</taxon>
    </lineage>
</organism>
<dbReference type="Proteomes" id="UP000005496">
    <property type="component" value="Unassembled WGS sequence"/>
</dbReference>
<dbReference type="InterPro" id="IPR029069">
    <property type="entry name" value="HotDog_dom_sf"/>
</dbReference>
<proteinExistence type="predicted"/>
<evidence type="ECO:0000313" key="2">
    <source>
        <dbReference type="EMBL" id="EFI33469.1"/>
    </source>
</evidence>
<reference evidence="2" key="1">
    <citation type="submission" date="2010-05" db="EMBL/GenBank/DDBJ databases">
        <title>The draft genome of Desulfonatronospira thiodismutans ASO3-1.</title>
        <authorList>
            <consortium name="US DOE Joint Genome Institute (JGI-PGF)"/>
            <person name="Lucas S."/>
            <person name="Copeland A."/>
            <person name="Lapidus A."/>
            <person name="Cheng J.-F."/>
            <person name="Bruce D."/>
            <person name="Goodwin L."/>
            <person name="Pitluck S."/>
            <person name="Chertkov O."/>
            <person name="Brettin T."/>
            <person name="Detter J.C."/>
            <person name="Han C."/>
            <person name="Land M.L."/>
            <person name="Hauser L."/>
            <person name="Kyrpides N."/>
            <person name="Mikhailova N."/>
            <person name="Muyzer G."/>
            <person name="Woyke T."/>
        </authorList>
    </citation>
    <scope>NUCLEOTIDE SEQUENCE [LARGE SCALE GENOMIC DNA]</scope>
    <source>
        <strain evidence="2">ASO3-1</strain>
    </source>
</reference>
<comment type="caution">
    <text evidence="2">The sequence shown here is derived from an EMBL/GenBank/DDBJ whole genome shotgun (WGS) entry which is preliminary data.</text>
</comment>
<keyword evidence="3" id="KW-1185">Reference proteome</keyword>
<feature type="domain" description="ApeI dehydratase-like" evidence="1">
    <location>
        <begin position="20"/>
        <end position="109"/>
    </location>
</feature>
<gene>
    <name evidence="2" type="ORF">Dthio_PD0803</name>
</gene>
<dbReference type="EMBL" id="ACJN02000003">
    <property type="protein sequence ID" value="EFI33469.1"/>
    <property type="molecule type" value="Genomic_DNA"/>
</dbReference>
<dbReference type="Gene3D" id="3.10.129.10">
    <property type="entry name" value="Hotdog Thioesterase"/>
    <property type="match status" value="1"/>
</dbReference>
<name>D6SS03_9BACT</name>
<dbReference type="Pfam" id="PF22818">
    <property type="entry name" value="ApeI-like"/>
    <property type="match status" value="1"/>
</dbReference>
<dbReference type="OrthoDB" id="9772788at2"/>
<sequence>MNAVRKVVLSARYHSPEVVDNRTVRQYFCFSADFVGFSGHFPGDPVLPAVVQICMGVVLAEDLCPPGQKNNMLLEKVKRAKFLRKLTPEQMIMAECKADGQDLLSFGVQLTVNGETASSFTLEFSLSQKDRPDA</sequence>
<dbReference type="InterPro" id="IPR054545">
    <property type="entry name" value="ApeI-like"/>
</dbReference>
<evidence type="ECO:0000313" key="3">
    <source>
        <dbReference type="Proteomes" id="UP000005496"/>
    </source>
</evidence>
<evidence type="ECO:0000259" key="1">
    <source>
        <dbReference type="Pfam" id="PF22818"/>
    </source>
</evidence>
<dbReference type="AlphaFoldDB" id="D6SS03"/>
<dbReference type="SUPFAM" id="SSF54637">
    <property type="entry name" value="Thioesterase/thiol ester dehydrase-isomerase"/>
    <property type="match status" value="1"/>
</dbReference>
<accession>D6SS03</accession>
<dbReference type="eggNOG" id="ENOG5033N9G">
    <property type="taxonomic scope" value="Bacteria"/>
</dbReference>
<dbReference type="RefSeq" id="WP_008870821.1">
    <property type="nucleotide sequence ID" value="NZ_ACJN02000003.1"/>
</dbReference>